<accession>A0A098S7B1</accession>
<evidence type="ECO:0000313" key="1">
    <source>
        <dbReference type="EMBL" id="KGE87543.1"/>
    </source>
</evidence>
<name>A0A098S7B1_9BACT</name>
<keyword evidence="2" id="KW-1185">Reference proteome</keyword>
<dbReference type="OrthoDB" id="1493507at2"/>
<reference evidence="1 2" key="1">
    <citation type="journal article" date="2014" name="Int. J. Syst. Evol. Microbiol.">
        <title>Phaeodactylibacter xiamenensis gen. nov., sp. nov., a member of the family Saprospiraceae isolated from the marine alga Phaeodactylum tricornutum.</title>
        <authorList>
            <person name="Chen Z.Jr."/>
            <person name="Lei X."/>
            <person name="Lai Q."/>
            <person name="Li Y."/>
            <person name="Zhang B."/>
            <person name="Zhang J."/>
            <person name="Zhang H."/>
            <person name="Yang L."/>
            <person name="Zheng W."/>
            <person name="Tian Y."/>
            <person name="Yu Z."/>
            <person name="Xu H.Jr."/>
            <person name="Zheng T."/>
        </authorList>
    </citation>
    <scope>NUCLEOTIDE SEQUENCE [LARGE SCALE GENOMIC DNA]</scope>
    <source>
        <strain evidence="1 2">KD52</strain>
    </source>
</reference>
<organism evidence="1 2">
    <name type="scientific">Phaeodactylibacter xiamenensis</name>
    <dbReference type="NCBI Taxonomy" id="1524460"/>
    <lineage>
        <taxon>Bacteria</taxon>
        <taxon>Pseudomonadati</taxon>
        <taxon>Bacteroidota</taxon>
        <taxon>Saprospiria</taxon>
        <taxon>Saprospirales</taxon>
        <taxon>Haliscomenobacteraceae</taxon>
        <taxon>Phaeodactylibacter</taxon>
    </lineage>
</organism>
<dbReference type="GO" id="GO:0003677">
    <property type="term" value="F:DNA binding"/>
    <property type="evidence" value="ECO:0007669"/>
    <property type="project" value="InterPro"/>
</dbReference>
<protein>
    <submittedName>
        <fullName evidence="1">Uncharacterized protein</fullName>
    </submittedName>
</protein>
<dbReference type="AlphaFoldDB" id="A0A098S7B1"/>
<sequence length="176" mass="21154">MKYEEIYQKLKKKYTDEEIAESMLIPADLTSEEEKQMAEEMKAIRLQRLREVTDQDRILADVMRLRFQMERYVNTGVFSFDKTFGKYLEEYIRILNKPRKDFAEDLSIHYTKLSRVINDKEEPNIGMAYQLEKHSGYLINARLWWKLTIKKQEFIIAQDDTTRKEEQKKVSNALRA</sequence>
<dbReference type="RefSeq" id="WP_044222094.1">
    <property type="nucleotide sequence ID" value="NZ_JBKAGJ010000034.1"/>
</dbReference>
<dbReference type="Gene3D" id="1.10.260.40">
    <property type="entry name" value="lambda repressor-like DNA-binding domains"/>
    <property type="match status" value="1"/>
</dbReference>
<dbReference type="Proteomes" id="UP000029736">
    <property type="component" value="Unassembled WGS sequence"/>
</dbReference>
<proteinExistence type="predicted"/>
<dbReference type="EMBL" id="JPOS01000035">
    <property type="protein sequence ID" value="KGE87543.1"/>
    <property type="molecule type" value="Genomic_DNA"/>
</dbReference>
<dbReference type="InterPro" id="IPR010982">
    <property type="entry name" value="Lambda_DNA-bd_dom_sf"/>
</dbReference>
<gene>
    <name evidence="1" type="ORF">IX84_15180</name>
</gene>
<dbReference type="SUPFAM" id="SSF47413">
    <property type="entry name" value="lambda repressor-like DNA-binding domains"/>
    <property type="match status" value="1"/>
</dbReference>
<comment type="caution">
    <text evidence="1">The sequence shown here is derived from an EMBL/GenBank/DDBJ whole genome shotgun (WGS) entry which is preliminary data.</text>
</comment>
<evidence type="ECO:0000313" key="2">
    <source>
        <dbReference type="Proteomes" id="UP000029736"/>
    </source>
</evidence>